<feature type="transmembrane region" description="Helical" evidence="3">
    <location>
        <begin position="216"/>
        <end position="237"/>
    </location>
</feature>
<keyword evidence="3" id="KW-0472">Membrane</keyword>
<evidence type="ECO:0000256" key="3">
    <source>
        <dbReference type="SAM" id="Phobius"/>
    </source>
</evidence>
<reference evidence="5 6" key="1">
    <citation type="submission" date="2016-07" db="EMBL/GenBank/DDBJ databases">
        <title>Pervasive Adenine N6-methylation of Active Genes in Fungi.</title>
        <authorList>
            <consortium name="DOE Joint Genome Institute"/>
            <person name="Mondo S.J."/>
            <person name="Dannebaum R.O."/>
            <person name="Kuo R.C."/>
            <person name="Labutti K."/>
            <person name="Haridas S."/>
            <person name="Kuo A."/>
            <person name="Salamov A."/>
            <person name="Ahrendt S.R."/>
            <person name="Lipzen A."/>
            <person name="Sullivan W."/>
            <person name="Andreopoulos W.B."/>
            <person name="Clum A."/>
            <person name="Lindquist E."/>
            <person name="Daum C."/>
            <person name="Ramamoorthy G.K."/>
            <person name="Gryganskyi A."/>
            <person name="Culley D."/>
            <person name="Magnuson J.K."/>
            <person name="James T.Y."/>
            <person name="O'Malley M.A."/>
            <person name="Stajich J.E."/>
            <person name="Spatafora J.W."/>
            <person name="Visel A."/>
            <person name="Grigoriev I.V."/>
        </authorList>
    </citation>
    <scope>NUCLEOTIDE SEQUENCE [LARGE SCALE GENOMIC DNA]</scope>
    <source>
        <strain evidence="5 6">12-1054</strain>
    </source>
</reference>
<dbReference type="OrthoDB" id="2213137at2759"/>
<feature type="transmembrane region" description="Helical" evidence="3">
    <location>
        <begin position="313"/>
        <end position="334"/>
    </location>
</feature>
<feature type="transmembrane region" description="Helical" evidence="3">
    <location>
        <begin position="257"/>
        <end position="278"/>
    </location>
</feature>
<name>A0A1Y2ETG8_PROLT</name>
<comment type="caution">
    <text evidence="5">The sequence shown here is derived from an EMBL/GenBank/DDBJ whole genome shotgun (WGS) entry which is preliminary data.</text>
</comment>
<dbReference type="PROSITE" id="PS50850">
    <property type="entry name" value="MFS"/>
    <property type="match status" value="1"/>
</dbReference>
<accession>A0A1Y2ETG8</accession>
<dbReference type="PANTHER" id="PTHR11360">
    <property type="entry name" value="MONOCARBOXYLATE TRANSPORTER"/>
    <property type="match status" value="1"/>
</dbReference>
<dbReference type="GO" id="GO:0016020">
    <property type="term" value="C:membrane"/>
    <property type="evidence" value="ECO:0007669"/>
    <property type="project" value="UniProtKB-SubCell"/>
</dbReference>
<feature type="transmembrane region" description="Helical" evidence="3">
    <location>
        <begin position="112"/>
        <end position="134"/>
    </location>
</feature>
<feature type="transmembrane region" description="Helical" evidence="3">
    <location>
        <begin position="346"/>
        <end position="372"/>
    </location>
</feature>
<evidence type="ECO:0000259" key="4">
    <source>
        <dbReference type="PROSITE" id="PS50850"/>
    </source>
</evidence>
<feature type="transmembrane region" description="Helical" evidence="3">
    <location>
        <begin position="392"/>
        <end position="416"/>
    </location>
</feature>
<gene>
    <name evidence="5" type="ORF">BCR37DRAFT_403911</name>
</gene>
<dbReference type="InterPro" id="IPR036259">
    <property type="entry name" value="MFS_trans_sf"/>
</dbReference>
<evidence type="ECO:0000256" key="2">
    <source>
        <dbReference type="ARBA" id="ARBA00006727"/>
    </source>
</evidence>
<dbReference type="EMBL" id="MCFI01000031">
    <property type="protein sequence ID" value="ORY74135.1"/>
    <property type="molecule type" value="Genomic_DNA"/>
</dbReference>
<dbReference type="SUPFAM" id="SSF103473">
    <property type="entry name" value="MFS general substrate transporter"/>
    <property type="match status" value="1"/>
</dbReference>
<evidence type="ECO:0000313" key="6">
    <source>
        <dbReference type="Proteomes" id="UP000193685"/>
    </source>
</evidence>
<feature type="transmembrane region" description="Helical" evidence="3">
    <location>
        <begin position="12"/>
        <end position="37"/>
    </location>
</feature>
<dbReference type="GO" id="GO:0022857">
    <property type="term" value="F:transmembrane transporter activity"/>
    <property type="evidence" value="ECO:0007669"/>
    <property type="project" value="InterPro"/>
</dbReference>
<protein>
    <submittedName>
        <fullName evidence="5">Major facilitator superfamily domain-containing protein</fullName>
    </submittedName>
</protein>
<keyword evidence="3" id="KW-0812">Transmembrane</keyword>
<feature type="transmembrane region" description="Helical" evidence="3">
    <location>
        <begin position="57"/>
        <end position="77"/>
    </location>
</feature>
<dbReference type="InterPro" id="IPR050327">
    <property type="entry name" value="Proton-linked_MCT"/>
</dbReference>
<feature type="domain" description="Major facilitator superfamily (MFS) profile" evidence="4">
    <location>
        <begin position="1"/>
        <end position="415"/>
    </location>
</feature>
<keyword evidence="6" id="KW-1185">Reference proteome</keyword>
<feature type="transmembrane region" description="Helical" evidence="3">
    <location>
        <begin position="285"/>
        <end position="307"/>
    </location>
</feature>
<dbReference type="Gene3D" id="1.20.1250.20">
    <property type="entry name" value="MFS general substrate transporter like domains"/>
    <property type="match status" value="2"/>
</dbReference>
<dbReference type="Proteomes" id="UP000193685">
    <property type="component" value="Unassembled WGS sequence"/>
</dbReference>
<dbReference type="GeneID" id="63788642"/>
<proteinExistence type="inferred from homology"/>
<feature type="transmembrane region" description="Helical" evidence="3">
    <location>
        <begin position="173"/>
        <end position="195"/>
    </location>
</feature>
<dbReference type="AlphaFoldDB" id="A0A1Y2ETG8"/>
<organism evidence="5 6">
    <name type="scientific">Protomyces lactucae-debilis</name>
    <dbReference type="NCBI Taxonomy" id="2754530"/>
    <lineage>
        <taxon>Eukaryota</taxon>
        <taxon>Fungi</taxon>
        <taxon>Dikarya</taxon>
        <taxon>Ascomycota</taxon>
        <taxon>Taphrinomycotina</taxon>
        <taxon>Taphrinomycetes</taxon>
        <taxon>Taphrinales</taxon>
        <taxon>Protomycetaceae</taxon>
        <taxon>Protomyces</taxon>
    </lineage>
</organism>
<dbReference type="PANTHER" id="PTHR11360:SF287">
    <property type="entry name" value="MFS MONOCARBOXYLATE TRANSPORTER"/>
    <property type="match status" value="1"/>
</dbReference>
<comment type="subcellular location">
    <subcellularLocation>
        <location evidence="1">Membrane</location>
        <topology evidence="1">Multi-pass membrane protein</topology>
    </subcellularLocation>
</comment>
<dbReference type="RefSeq" id="XP_040721969.1">
    <property type="nucleotide sequence ID" value="XM_040872043.1"/>
</dbReference>
<evidence type="ECO:0000313" key="5">
    <source>
        <dbReference type="EMBL" id="ORY74135.1"/>
    </source>
</evidence>
<keyword evidence="3" id="KW-1133">Transmembrane helix</keyword>
<feature type="transmembrane region" description="Helical" evidence="3">
    <location>
        <begin position="89"/>
        <end position="106"/>
    </location>
</feature>
<dbReference type="InterPro" id="IPR020846">
    <property type="entry name" value="MFS_dom"/>
</dbReference>
<evidence type="ECO:0000256" key="1">
    <source>
        <dbReference type="ARBA" id="ARBA00004141"/>
    </source>
</evidence>
<feature type="transmembrane region" description="Helical" evidence="3">
    <location>
        <begin position="146"/>
        <end position="167"/>
    </location>
</feature>
<sequence length="427" mass="45859">MDDLPPADRGRAAWTFVAAATLLEMLIWGFGFTFGIFQEYYASNAPFKGASNASISAVGTVALALMYFVSFPVLPLARAYPKYIGPGMWVALAVLNLSLFLSSWVTSVGGLIVVQGVVFGLSGGLLYTPVILWLGDWFVEHRSLAAGIIFGGSGLGGVILPFLLSALLEHVGFAWTMRIWAAIYTIFGSIAVYFLRPRIPARLQVATKVRYPSLRFLKAPLFWTIGATIFFQALAFYPISLYMTTYATSFGVKAIEATLVTVIFNLCCILGQIVTGWLADGLLSYVSIMTVSTLFSALVSFLILGFARGLAMLIVYAIFFGSASGGFSAIWPRASSAVDPEISGTIFLAFAYFKGTASIIGPTVAGVLYSSHQSGKVSKDDSDYGRHGFEKVTLFVGSMMLVATLISTGIAVAPSIKKMTRGTKSSR</sequence>
<dbReference type="OMA" id="ATEFMIW"/>
<dbReference type="InterPro" id="IPR011701">
    <property type="entry name" value="MFS"/>
</dbReference>
<dbReference type="Pfam" id="PF07690">
    <property type="entry name" value="MFS_1"/>
    <property type="match status" value="1"/>
</dbReference>
<comment type="similarity">
    <text evidence="2">Belongs to the major facilitator superfamily. Monocarboxylate porter (TC 2.A.1.13) family.</text>
</comment>